<dbReference type="Gene3D" id="1.10.1200.80">
    <property type="entry name" value="Putative flavin oxidoreducatase, domain 2"/>
    <property type="match status" value="1"/>
</dbReference>
<evidence type="ECO:0000256" key="12">
    <source>
        <dbReference type="HAMAP-Rule" id="MF_02042"/>
    </source>
</evidence>
<evidence type="ECO:0000256" key="15">
    <source>
        <dbReference type="PIRSR" id="PIRSR006621-2"/>
    </source>
</evidence>
<keyword evidence="4 12" id="KW-0285">Flavoprotein</keyword>
<dbReference type="InterPro" id="IPR032887">
    <property type="entry name" value="DusB"/>
</dbReference>
<dbReference type="InterPro" id="IPR013785">
    <property type="entry name" value="Aldolase_TIM"/>
</dbReference>
<comment type="cofactor">
    <cofactor evidence="1 12 13 15">
        <name>FMN</name>
        <dbReference type="ChEBI" id="CHEBI:58210"/>
    </cofactor>
</comment>
<evidence type="ECO:0000256" key="6">
    <source>
        <dbReference type="ARBA" id="ARBA00022694"/>
    </source>
</evidence>
<evidence type="ECO:0000256" key="1">
    <source>
        <dbReference type="ARBA" id="ARBA00001917"/>
    </source>
</evidence>
<dbReference type="GO" id="GO:0000049">
    <property type="term" value="F:tRNA binding"/>
    <property type="evidence" value="ECO:0007669"/>
    <property type="project" value="UniProtKB-UniRule"/>
</dbReference>
<keyword evidence="18" id="KW-1185">Reference proteome</keyword>
<evidence type="ECO:0000256" key="13">
    <source>
        <dbReference type="PIRNR" id="PIRNR006621"/>
    </source>
</evidence>
<evidence type="ECO:0000256" key="5">
    <source>
        <dbReference type="ARBA" id="ARBA00022643"/>
    </source>
</evidence>
<comment type="catalytic activity">
    <reaction evidence="11 12">
        <text>a 5,6-dihydrouridine in tRNA + NAD(+) = a uridine in tRNA + NADH + H(+)</text>
        <dbReference type="Rhea" id="RHEA:54452"/>
        <dbReference type="Rhea" id="RHEA-COMP:13339"/>
        <dbReference type="Rhea" id="RHEA-COMP:13887"/>
        <dbReference type="ChEBI" id="CHEBI:15378"/>
        <dbReference type="ChEBI" id="CHEBI:57540"/>
        <dbReference type="ChEBI" id="CHEBI:57945"/>
        <dbReference type="ChEBI" id="CHEBI:65315"/>
        <dbReference type="ChEBI" id="CHEBI:74443"/>
    </reaction>
</comment>
<evidence type="ECO:0000313" key="17">
    <source>
        <dbReference type="EMBL" id="SEK62974.1"/>
    </source>
</evidence>
<organism evidence="17 18">
    <name type="scientific">Ectothiorhodospira marina</name>
    <dbReference type="NCBI Taxonomy" id="1396821"/>
    <lineage>
        <taxon>Bacteria</taxon>
        <taxon>Pseudomonadati</taxon>
        <taxon>Pseudomonadota</taxon>
        <taxon>Gammaproteobacteria</taxon>
        <taxon>Chromatiales</taxon>
        <taxon>Ectothiorhodospiraceae</taxon>
        <taxon>Ectothiorhodospira</taxon>
    </lineage>
</organism>
<keyword evidence="3 12" id="KW-0820">tRNA-binding</keyword>
<evidence type="ECO:0000256" key="9">
    <source>
        <dbReference type="ARBA" id="ARBA00023002"/>
    </source>
</evidence>
<dbReference type="STRING" id="1396821.SAMN05444515_103183"/>
<dbReference type="Gene3D" id="3.20.20.70">
    <property type="entry name" value="Aldolase class I"/>
    <property type="match status" value="1"/>
</dbReference>
<dbReference type="GO" id="GO:0017150">
    <property type="term" value="F:tRNA dihydrouridine synthase activity"/>
    <property type="evidence" value="ECO:0007669"/>
    <property type="project" value="UniProtKB-UniRule"/>
</dbReference>
<keyword evidence="5 12" id="KW-0288">FMN</keyword>
<feature type="active site" description="Proton donor" evidence="12 14">
    <location>
        <position position="100"/>
    </location>
</feature>
<proteinExistence type="inferred from homology"/>
<gene>
    <name evidence="12" type="primary">dusB</name>
    <name evidence="17" type="ORF">SAMN05444515_103183</name>
</gene>
<dbReference type="Pfam" id="PF01207">
    <property type="entry name" value="Dus"/>
    <property type="match status" value="1"/>
</dbReference>
<dbReference type="Proteomes" id="UP000199256">
    <property type="component" value="Unassembled WGS sequence"/>
</dbReference>
<dbReference type="EMBL" id="FOAA01000003">
    <property type="protein sequence ID" value="SEK62974.1"/>
    <property type="molecule type" value="Genomic_DNA"/>
</dbReference>
<sequence length="328" mass="35596">MQIGPHTLDTPLILAPMAGITDRPFRQLCRRLGAGMAVSEMVHSDTRLWSTDKSRLRLDQRGEAGPRSVQIAGYDPTMMAQAAAGAIERGAQIIDINMGCPAKKVVNRAAGAALLGDENRVRQILKAVVAASSVPVTLKIRLGIDRAHLNAPIIARIAEDSGIQALAVHGRTGACRYSDPVDYAGIAQVKQSVQIPVIANGDIRTPEEAVHAREVTGADALMIGRGAQGRPWIFRRIAHTLATGEIPPEPGLREVWAIMNEHLDALYDFYGESVGVRVARKHIGWYLADRPGAEQVRPHILRADTRIEQQPPLDSYFQALCQAEDIAA</sequence>
<dbReference type="SUPFAM" id="SSF51395">
    <property type="entry name" value="FMN-linked oxidoreductases"/>
    <property type="match status" value="1"/>
</dbReference>
<keyword evidence="15" id="KW-0547">Nucleotide-binding</keyword>
<feature type="binding site" evidence="12">
    <location>
        <begin position="200"/>
        <end position="202"/>
    </location>
    <ligand>
        <name>FMN</name>
        <dbReference type="ChEBI" id="CHEBI:58210"/>
    </ligand>
</feature>
<dbReference type="InterPro" id="IPR024036">
    <property type="entry name" value="tRNA-dHydroUridine_Synthase_C"/>
</dbReference>
<comment type="similarity">
    <text evidence="13">Belongs to the dus family.</text>
</comment>
<dbReference type="OrthoDB" id="9764501at2"/>
<dbReference type="PANTHER" id="PTHR45846:SF1">
    <property type="entry name" value="TRNA-DIHYDROURIDINE(47) SYNTHASE [NAD(P)(+)]-LIKE"/>
    <property type="match status" value="1"/>
</dbReference>
<dbReference type="CDD" id="cd02801">
    <property type="entry name" value="DUS_like_FMN"/>
    <property type="match status" value="1"/>
</dbReference>
<dbReference type="PROSITE" id="PS01136">
    <property type="entry name" value="UPF0034"/>
    <property type="match status" value="1"/>
</dbReference>
<dbReference type="HAMAP" id="MF_02042">
    <property type="entry name" value="DusB_subfam"/>
    <property type="match status" value="1"/>
</dbReference>
<protein>
    <recommendedName>
        <fullName evidence="12">tRNA-dihydrouridine synthase B</fullName>
        <ecNumber evidence="12">1.3.1.-</ecNumber>
    </recommendedName>
</protein>
<dbReference type="GO" id="GO:0050660">
    <property type="term" value="F:flavin adenine dinucleotide binding"/>
    <property type="evidence" value="ECO:0007669"/>
    <property type="project" value="InterPro"/>
</dbReference>
<feature type="binding site" evidence="12 15">
    <location>
        <position position="139"/>
    </location>
    <ligand>
        <name>FMN</name>
        <dbReference type="ChEBI" id="CHEBI:58210"/>
    </ligand>
</feature>
<evidence type="ECO:0000256" key="8">
    <source>
        <dbReference type="ARBA" id="ARBA00022884"/>
    </source>
</evidence>
<evidence type="ECO:0000313" key="18">
    <source>
        <dbReference type="Proteomes" id="UP000199256"/>
    </source>
</evidence>
<reference evidence="18" key="1">
    <citation type="submission" date="2016-10" db="EMBL/GenBank/DDBJ databases">
        <authorList>
            <person name="Varghese N."/>
            <person name="Submissions S."/>
        </authorList>
    </citation>
    <scope>NUCLEOTIDE SEQUENCE [LARGE SCALE GENOMIC DNA]</scope>
    <source>
        <strain evidence="18">DSM 241</strain>
    </source>
</reference>
<accession>A0A1H7IKY3</accession>
<dbReference type="InterPro" id="IPR035587">
    <property type="entry name" value="DUS-like_FMN-bd"/>
</dbReference>
<evidence type="ECO:0000256" key="10">
    <source>
        <dbReference type="ARBA" id="ARBA00048205"/>
    </source>
</evidence>
<evidence type="ECO:0000256" key="4">
    <source>
        <dbReference type="ARBA" id="ARBA00022630"/>
    </source>
</evidence>
<dbReference type="InterPro" id="IPR004652">
    <property type="entry name" value="DusB-like"/>
</dbReference>
<keyword evidence="7 12" id="KW-0521">NADP</keyword>
<evidence type="ECO:0000256" key="11">
    <source>
        <dbReference type="ARBA" id="ARBA00048802"/>
    </source>
</evidence>
<name>A0A1H7IKY3_9GAMM</name>
<keyword evidence="8 12" id="KW-0694">RNA-binding</keyword>
<dbReference type="EC" id="1.3.1.-" evidence="12"/>
<keyword evidence="9 12" id="KW-0560">Oxidoreductase</keyword>
<feature type="binding site" evidence="12 15">
    <location>
        <begin position="16"/>
        <end position="18"/>
    </location>
    <ligand>
        <name>FMN</name>
        <dbReference type="ChEBI" id="CHEBI:58210"/>
    </ligand>
</feature>
<feature type="domain" description="DUS-like FMN-binding" evidence="16">
    <location>
        <begin position="13"/>
        <end position="314"/>
    </location>
</feature>
<feature type="binding site" evidence="12 15">
    <location>
        <position position="70"/>
    </location>
    <ligand>
        <name>FMN</name>
        <dbReference type="ChEBI" id="CHEBI:58210"/>
    </ligand>
</feature>
<comment type="catalytic activity">
    <reaction evidence="10 12">
        <text>a 5,6-dihydrouridine in tRNA + NADP(+) = a uridine in tRNA + NADPH + H(+)</text>
        <dbReference type="Rhea" id="RHEA:23624"/>
        <dbReference type="Rhea" id="RHEA-COMP:13339"/>
        <dbReference type="Rhea" id="RHEA-COMP:13887"/>
        <dbReference type="ChEBI" id="CHEBI:15378"/>
        <dbReference type="ChEBI" id="CHEBI:57783"/>
        <dbReference type="ChEBI" id="CHEBI:58349"/>
        <dbReference type="ChEBI" id="CHEBI:65315"/>
        <dbReference type="ChEBI" id="CHEBI:74443"/>
    </reaction>
</comment>
<dbReference type="AlphaFoldDB" id="A0A1H7IKY3"/>
<dbReference type="InterPro" id="IPR001269">
    <property type="entry name" value="DUS_fam"/>
</dbReference>
<dbReference type="RefSeq" id="WP_090251569.1">
    <property type="nucleotide sequence ID" value="NZ_FOAA01000003.1"/>
</dbReference>
<comment type="similarity">
    <text evidence="12">Belongs to the Dus family. DusB subfamily.</text>
</comment>
<evidence type="ECO:0000256" key="3">
    <source>
        <dbReference type="ARBA" id="ARBA00022555"/>
    </source>
</evidence>
<dbReference type="GO" id="GO:0010181">
    <property type="term" value="F:FMN binding"/>
    <property type="evidence" value="ECO:0007669"/>
    <property type="project" value="UniProtKB-UniRule"/>
</dbReference>
<evidence type="ECO:0000259" key="16">
    <source>
        <dbReference type="Pfam" id="PF01207"/>
    </source>
</evidence>
<comment type="function">
    <text evidence="2 12 13">Catalyzes the synthesis of 5,6-dihydrouridine (D), a modified base found in the D-loop of most tRNAs, via the reduction of the C5-C6 double bond in target uridines.</text>
</comment>
<feature type="binding site" evidence="12 15">
    <location>
        <begin position="224"/>
        <end position="225"/>
    </location>
    <ligand>
        <name>FMN</name>
        <dbReference type="ChEBI" id="CHEBI:58210"/>
    </ligand>
</feature>
<dbReference type="NCBIfam" id="TIGR00737">
    <property type="entry name" value="nifR3_yhdG"/>
    <property type="match status" value="1"/>
</dbReference>
<dbReference type="PANTHER" id="PTHR45846">
    <property type="entry name" value="TRNA-DIHYDROURIDINE(47) SYNTHASE [NAD(P)(+)]-LIKE"/>
    <property type="match status" value="1"/>
</dbReference>
<dbReference type="InterPro" id="IPR018517">
    <property type="entry name" value="tRNA_hU_synthase_CS"/>
</dbReference>
<dbReference type="PIRSF" id="PIRSF006621">
    <property type="entry name" value="Dus"/>
    <property type="match status" value="1"/>
</dbReference>
<keyword evidence="6 12" id="KW-0819">tRNA processing</keyword>
<evidence type="ECO:0000256" key="2">
    <source>
        <dbReference type="ARBA" id="ARBA00002790"/>
    </source>
</evidence>
<evidence type="ECO:0000256" key="7">
    <source>
        <dbReference type="ARBA" id="ARBA00022857"/>
    </source>
</evidence>
<feature type="binding site" evidence="15">
    <location>
        <position position="169"/>
    </location>
    <ligand>
        <name>FMN</name>
        <dbReference type="ChEBI" id="CHEBI:58210"/>
    </ligand>
</feature>
<evidence type="ECO:0000256" key="14">
    <source>
        <dbReference type="PIRSR" id="PIRSR006621-1"/>
    </source>
</evidence>